<evidence type="ECO:0000313" key="3">
    <source>
        <dbReference type="Proteomes" id="UP000053091"/>
    </source>
</evidence>
<evidence type="ECO:0000256" key="1">
    <source>
        <dbReference type="SAM" id="MobiDB-lite"/>
    </source>
</evidence>
<dbReference type="EMBL" id="DF968182">
    <property type="protein sequence ID" value="GAP43977.1"/>
    <property type="molecule type" value="Genomic_DNA"/>
</dbReference>
<name>A0A0S7C4C6_9BACT</name>
<evidence type="ECO:0000313" key="2">
    <source>
        <dbReference type="EMBL" id="GAP43977.1"/>
    </source>
</evidence>
<dbReference type="OrthoDB" id="1003442at2"/>
<feature type="region of interest" description="Disordered" evidence="1">
    <location>
        <begin position="81"/>
        <end position="106"/>
    </location>
</feature>
<dbReference type="RefSeq" id="WP_137305587.1">
    <property type="nucleotide sequence ID" value="NZ_DF968182.1"/>
</dbReference>
<reference evidence="2" key="1">
    <citation type="journal article" date="2015" name="Genome Announc.">
        <title>Draft Genome Sequence of Bacteroidales Strain TBC1, a Novel Isolate from a Methanogenic Wastewater Treatment System.</title>
        <authorList>
            <person name="Tourlousse D.M."/>
            <person name="Matsuura N."/>
            <person name="Sun L."/>
            <person name="Toyonaga M."/>
            <person name="Kuroda K."/>
            <person name="Ohashi A."/>
            <person name="Cruz R."/>
            <person name="Yamaguchi T."/>
            <person name="Sekiguchi Y."/>
        </authorList>
    </citation>
    <scope>NUCLEOTIDE SEQUENCE [LARGE SCALE GENOMIC DNA]</scope>
    <source>
        <strain evidence="2">TBC1</strain>
    </source>
</reference>
<protein>
    <submittedName>
        <fullName evidence="2">Uncharacterized protein</fullName>
    </submittedName>
</protein>
<dbReference type="Proteomes" id="UP000053091">
    <property type="component" value="Unassembled WGS sequence"/>
</dbReference>
<sequence>MSDQIIRYCEHCKQLFTAERISRRYCSDSCRQLAYLDRRSRKISNAYFVEDTLYEPVQEDVVTETELDDASTNIVEEIQEVTPDLNEDTESASDNKLNNKYRKQAPKANNNAIDPRLVYLGGLLLGKFLQKVIGDEKSTQT</sequence>
<dbReference type="AlphaFoldDB" id="A0A0S7C4C6"/>
<keyword evidence="3" id="KW-1185">Reference proteome</keyword>
<organism evidence="2">
    <name type="scientific">Lentimicrobium saccharophilum</name>
    <dbReference type="NCBI Taxonomy" id="1678841"/>
    <lineage>
        <taxon>Bacteria</taxon>
        <taxon>Pseudomonadati</taxon>
        <taxon>Bacteroidota</taxon>
        <taxon>Bacteroidia</taxon>
        <taxon>Bacteroidales</taxon>
        <taxon>Lentimicrobiaceae</taxon>
        <taxon>Lentimicrobium</taxon>
    </lineage>
</organism>
<proteinExistence type="predicted"/>
<accession>A0A0S7C4C6</accession>
<gene>
    <name evidence="2" type="ORF">TBC1_112136</name>
</gene>